<name>A0A2P2QB45_RHIMU</name>
<organism evidence="2">
    <name type="scientific">Rhizophora mucronata</name>
    <name type="common">Asiatic mangrove</name>
    <dbReference type="NCBI Taxonomy" id="61149"/>
    <lineage>
        <taxon>Eukaryota</taxon>
        <taxon>Viridiplantae</taxon>
        <taxon>Streptophyta</taxon>
        <taxon>Embryophyta</taxon>
        <taxon>Tracheophyta</taxon>
        <taxon>Spermatophyta</taxon>
        <taxon>Magnoliopsida</taxon>
        <taxon>eudicotyledons</taxon>
        <taxon>Gunneridae</taxon>
        <taxon>Pentapetalae</taxon>
        <taxon>rosids</taxon>
        <taxon>fabids</taxon>
        <taxon>Malpighiales</taxon>
        <taxon>Rhizophoraceae</taxon>
        <taxon>Rhizophora</taxon>
    </lineage>
</organism>
<accession>A0A2P2QB45</accession>
<evidence type="ECO:0000313" key="2">
    <source>
        <dbReference type="EMBL" id="MBX64211.1"/>
    </source>
</evidence>
<reference evidence="2" key="1">
    <citation type="submission" date="2018-02" db="EMBL/GenBank/DDBJ databases">
        <title>Rhizophora mucronata_Transcriptome.</title>
        <authorList>
            <person name="Meera S.P."/>
            <person name="Sreeshan A."/>
            <person name="Augustine A."/>
        </authorList>
    </citation>
    <scope>NUCLEOTIDE SEQUENCE</scope>
    <source>
        <tissue evidence="2">Leaf</tissue>
    </source>
</reference>
<sequence length="27" mass="3075">MFFSAFACIFFLFMFILKTCSATNGES</sequence>
<keyword evidence="1" id="KW-0732">Signal</keyword>
<dbReference type="EMBL" id="GGEC01083727">
    <property type="protein sequence ID" value="MBX64211.1"/>
    <property type="molecule type" value="Transcribed_RNA"/>
</dbReference>
<evidence type="ECO:0000256" key="1">
    <source>
        <dbReference type="SAM" id="SignalP"/>
    </source>
</evidence>
<dbReference type="AlphaFoldDB" id="A0A2P2QB45"/>
<feature type="chain" id="PRO_5015134992" evidence="1">
    <location>
        <begin position="23"/>
        <end position="27"/>
    </location>
</feature>
<proteinExistence type="predicted"/>
<protein>
    <submittedName>
        <fullName evidence="2">Uncharacterized protein</fullName>
    </submittedName>
</protein>
<feature type="signal peptide" evidence="1">
    <location>
        <begin position="1"/>
        <end position="22"/>
    </location>
</feature>